<dbReference type="InterPro" id="IPR018961">
    <property type="entry name" value="DnaJ_homolog_subfam-C_membr-28"/>
</dbReference>
<evidence type="ECO:0000259" key="1">
    <source>
        <dbReference type="Pfam" id="PF09350"/>
    </source>
</evidence>
<protein>
    <submittedName>
        <fullName evidence="2">Uncharacterized protein DUF1992</fullName>
    </submittedName>
</protein>
<keyword evidence="3" id="KW-1185">Reference proteome</keyword>
<accession>A0A420XRD2</accession>
<dbReference type="OrthoDB" id="3395286at2"/>
<dbReference type="RefSeq" id="WP_121192502.1">
    <property type="nucleotide sequence ID" value="NZ_RBWV01000010.1"/>
</dbReference>
<name>A0A420XRD2_9ACTN</name>
<dbReference type="AlphaFoldDB" id="A0A420XRD2"/>
<evidence type="ECO:0000313" key="2">
    <source>
        <dbReference type="EMBL" id="RKS77463.1"/>
    </source>
</evidence>
<dbReference type="Proteomes" id="UP000281955">
    <property type="component" value="Unassembled WGS sequence"/>
</dbReference>
<dbReference type="InParanoid" id="A0A420XRD2"/>
<feature type="domain" description="DnaJ homologue subfamily C member 28 conserved" evidence="1">
    <location>
        <begin position="14"/>
        <end position="84"/>
    </location>
</feature>
<reference evidence="2 3" key="1">
    <citation type="submission" date="2018-10" db="EMBL/GenBank/DDBJ databases">
        <title>Genomic Encyclopedia of Archaeal and Bacterial Type Strains, Phase II (KMG-II): from individual species to whole genera.</title>
        <authorList>
            <person name="Goeker M."/>
        </authorList>
    </citation>
    <scope>NUCLEOTIDE SEQUENCE [LARGE SCALE GENOMIC DNA]</scope>
    <source>
        <strain evidence="2 3">RP-AC37</strain>
    </source>
</reference>
<evidence type="ECO:0000313" key="3">
    <source>
        <dbReference type="Proteomes" id="UP000281955"/>
    </source>
</evidence>
<proteinExistence type="predicted"/>
<comment type="caution">
    <text evidence="2">The sequence shown here is derived from an EMBL/GenBank/DDBJ whole genome shotgun (WGS) entry which is preliminary data.</text>
</comment>
<dbReference type="Pfam" id="PF09350">
    <property type="entry name" value="DJC28_CD"/>
    <property type="match status" value="1"/>
</dbReference>
<dbReference type="EMBL" id="RBWV01000010">
    <property type="protein sequence ID" value="RKS77463.1"/>
    <property type="molecule type" value="Genomic_DNA"/>
</dbReference>
<organism evidence="2 3">
    <name type="scientific">Motilibacter peucedani</name>
    <dbReference type="NCBI Taxonomy" id="598650"/>
    <lineage>
        <taxon>Bacteria</taxon>
        <taxon>Bacillati</taxon>
        <taxon>Actinomycetota</taxon>
        <taxon>Actinomycetes</taxon>
        <taxon>Motilibacterales</taxon>
        <taxon>Motilibacteraceae</taxon>
        <taxon>Motilibacter</taxon>
    </lineage>
</organism>
<gene>
    <name evidence="2" type="ORF">CLV35_1149</name>
</gene>
<sequence length="134" mass="14963">MTGRKPPGVPVETWVERQIREAQERGSFDGLPGTGKPIEGLGQPRHELAWVAEKVHREQLPVGGILPPSLALAKEVEDLPERLARERSERKVRELVEDLDVRIRAAVRGPQVGPPLRVGVQDVEAHVARWRASR</sequence>